<dbReference type="CDD" id="cd10719">
    <property type="entry name" value="DnaJ_zf"/>
    <property type="match status" value="1"/>
</dbReference>
<dbReference type="InterPro" id="IPR036410">
    <property type="entry name" value="HSP_DnaJ_Cys-rich_dom_sf"/>
</dbReference>
<evidence type="ECO:0000259" key="7">
    <source>
        <dbReference type="PROSITE" id="PS51188"/>
    </source>
</evidence>
<dbReference type="CDD" id="cd06257">
    <property type="entry name" value="DnaJ"/>
    <property type="match status" value="1"/>
</dbReference>
<dbReference type="GO" id="GO:0051082">
    <property type="term" value="F:unfolded protein binding"/>
    <property type="evidence" value="ECO:0007669"/>
    <property type="project" value="InterPro"/>
</dbReference>
<dbReference type="SMART" id="SM00271">
    <property type="entry name" value="DnaJ"/>
    <property type="match status" value="1"/>
</dbReference>
<dbReference type="PANTHER" id="PTHR43888">
    <property type="entry name" value="DNAJ-LIKE-2, ISOFORM A-RELATED"/>
    <property type="match status" value="1"/>
</dbReference>
<dbReference type="Gene3D" id="2.10.230.10">
    <property type="entry name" value="Heat shock protein DnaJ, cysteine-rich domain"/>
    <property type="match status" value="1"/>
</dbReference>
<evidence type="ECO:0000313" key="8">
    <source>
        <dbReference type="EMBL" id="QHT84582.1"/>
    </source>
</evidence>
<feature type="domain" description="CR-type" evidence="7">
    <location>
        <begin position="131"/>
        <end position="214"/>
    </location>
</feature>
<dbReference type="SUPFAM" id="SSF49493">
    <property type="entry name" value="HSP40/DnaJ peptide-binding domain"/>
    <property type="match status" value="2"/>
</dbReference>
<dbReference type="SUPFAM" id="SSF57938">
    <property type="entry name" value="DnaJ/Hsp40 cysteine-rich domain"/>
    <property type="match status" value="1"/>
</dbReference>
<evidence type="ECO:0000256" key="2">
    <source>
        <dbReference type="ARBA" id="ARBA00022737"/>
    </source>
</evidence>
<dbReference type="InterPro" id="IPR044713">
    <property type="entry name" value="DNJA1/2-like"/>
</dbReference>
<feature type="compositionally biased region" description="Basic and acidic residues" evidence="5">
    <location>
        <begin position="373"/>
        <end position="382"/>
    </location>
</feature>
<dbReference type="PRINTS" id="PR00625">
    <property type="entry name" value="JDOMAIN"/>
</dbReference>
<keyword evidence="3" id="KW-0863">Zinc-finger</keyword>
<evidence type="ECO:0008006" key="9">
    <source>
        <dbReference type="Google" id="ProtNLM"/>
    </source>
</evidence>
<dbReference type="SUPFAM" id="SSF46565">
    <property type="entry name" value="Chaperone J-domain"/>
    <property type="match status" value="1"/>
</dbReference>
<dbReference type="Pfam" id="PF00226">
    <property type="entry name" value="DnaJ"/>
    <property type="match status" value="1"/>
</dbReference>
<dbReference type="GO" id="GO:0030544">
    <property type="term" value="F:Hsp70 protein binding"/>
    <property type="evidence" value="ECO:0007669"/>
    <property type="project" value="InterPro"/>
</dbReference>
<organism evidence="8">
    <name type="scientific">viral metagenome</name>
    <dbReference type="NCBI Taxonomy" id="1070528"/>
    <lineage>
        <taxon>unclassified sequences</taxon>
        <taxon>metagenomes</taxon>
        <taxon>organismal metagenomes</taxon>
    </lineage>
</organism>
<proteinExistence type="predicted"/>
<dbReference type="Pfam" id="PF00684">
    <property type="entry name" value="DnaJ_CXXCXGXG"/>
    <property type="match status" value="1"/>
</dbReference>
<dbReference type="PROSITE" id="PS50076">
    <property type="entry name" value="DNAJ_2"/>
    <property type="match status" value="1"/>
</dbReference>
<keyword evidence="1" id="KW-0479">Metal-binding</keyword>
<name>A0A6C0HVP1_9ZZZZ</name>
<dbReference type="PROSITE" id="PS51188">
    <property type="entry name" value="ZF_CR"/>
    <property type="match status" value="1"/>
</dbReference>
<dbReference type="InterPro" id="IPR008971">
    <property type="entry name" value="HSP40/DnaJ_pept-bd"/>
</dbReference>
<dbReference type="InterPro" id="IPR001623">
    <property type="entry name" value="DnaJ_domain"/>
</dbReference>
<dbReference type="Gene3D" id="1.10.287.110">
    <property type="entry name" value="DnaJ domain"/>
    <property type="match status" value="1"/>
</dbReference>
<dbReference type="InterPro" id="IPR036869">
    <property type="entry name" value="J_dom_sf"/>
</dbReference>
<dbReference type="GO" id="GO:0006457">
    <property type="term" value="P:protein folding"/>
    <property type="evidence" value="ECO:0007669"/>
    <property type="project" value="InterPro"/>
</dbReference>
<evidence type="ECO:0000259" key="6">
    <source>
        <dbReference type="PROSITE" id="PS50076"/>
    </source>
</evidence>
<dbReference type="Gene3D" id="2.60.260.20">
    <property type="entry name" value="Urease metallochaperone UreE, N-terminal domain"/>
    <property type="match status" value="2"/>
</dbReference>
<dbReference type="AlphaFoldDB" id="A0A6C0HVP1"/>
<protein>
    <recommendedName>
        <fullName evidence="9">J domain-containing protein</fullName>
    </recommendedName>
</protein>
<evidence type="ECO:0000256" key="4">
    <source>
        <dbReference type="ARBA" id="ARBA00022833"/>
    </source>
</evidence>
<evidence type="ECO:0000256" key="1">
    <source>
        <dbReference type="ARBA" id="ARBA00022723"/>
    </source>
</evidence>
<keyword evidence="4" id="KW-0862">Zinc</keyword>
<evidence type="ECO:0000256" key="5">
    <source>
        <dbReference type="SAM" id="MobiDB-lite"/>
    </source>
</evidence>
<dbReference type="Pfam" id="PF01556">
    <property type="entry name" value="DnaJ_C"/>
    <property type="match status" value="1"/>
</dbReference>
<feature type="domain" description="J" evidence="6">
    <location>
        <begin position="6"/>
        <end position="72"/>
    </location>
</feature>
<dbReference type="GO" id="GO:0008270">
    <property type="term" value="F:zinc ion binding"/>
    <property type="evidence" value="ECO:0007669"/>
    <property type="project" value="UniProtKB-KW"/>
</dbReference>
<dbReference type="FunFam" id="2.10.230.10:FF:000001">
    <property type="entry name" value="DnaJ subfamily A member 2"/>
    <property type="match status" value="1"/>
</dbReference>
<sequence>MVKDTKLYDILEISSDASDKDILKAYYKLSKVWHPDRNPTNVEEATKKFQEISNAKDILTDPKKKEMYDKFGVTDESQGPQMNAEDLFGQMFNMGGMPGMGGMPNFFNRRQQQQDDCAAECVVSLEDLYNSKTLTVKYIHKVYCNKCNGTGSKDGKSSSCSGCHGKGQKVRIIQQGPMIQQMVGPCDECGGSGEKVSRDNICSDCNGNKHLQKETSINFDVNRTMTHNQKLLVKNKGHILKSGTTNLIIIIKEQPHPNFKRQGNDLHMNIKLRLFQSLYGFTKMITHLDNRNILIKHEKMIKDMKTLFKVHNEGLGPGGHLYIHITTSMPKLEKIDEQDYNIVKKLLTKAHLAEFQKEQNIIKNLDKLHAPKIEELDEKEQYQEDNNNDGPPEGVQCAQQ</sequence>
<dbReference type="InterPro" id="IPR002939">
    <property type="entry name" value="DnaJ_C"/>
</dbReference>
<reference evidence="8" key="1">
    <citation type="journal article" date="2020" name="Nature">
        <title>Giant virus diversity and host interactions through global metagenomics.</title>
        <authorList>
            <person name="Schulz F."/>
            <person name="Roux S."/>
            <person name="Paez-Espino D."/>
            <person name="Jungbluth S."/>
            <person name="Walsh D.A."/>
            <person name="Denef V.J."/>
            <person name="McMahon K.D."/>
            <person name="Konstantinidis K.T."/>
            <person name="Eloe-Fadrosh E.A."/>
            <person name="Kyrpides N.C."/>
            <person name="Woyke T."/>
        </authorList>
    </citation>
    <scope>NUCLEOTIDE SEQUENCE</scope>
    <source>
        <strain evidence="8">GVMAG-M-3300023184-177</strain>
    </source>
</reference>
<dbReference type="InterPro" id="IPR001305">
    <property type="entry name" value="HSP_DnaJ_Cys-rich_dom"/>
</dbReference>
<accession>A0A6C0HVP1</accession>
<keyword evidence="2" id="KW-0677">Repeat</keyword>
<evidence type="ECO:0000256" key="3">
    <source>
        <dbReference type="ARBA" id="ARBA00022771"/>
    </source>
</evidence>
<dbReference type="EMBL" id="MN740020">
    <property type="protein sequence ID" value="QHT84582.1"/>
    <property type="molecule type" value="Genomic_DNA"/>
</dbReference>
<feature type="region of interest" description="Disordered" evidence="5">
    <location>
        <begin position="373"/>
        <end position="400"/>
    </location>
</feature>